<dbReference type="STRING" id="762376.AXYL_00689"/>
<organism evidence="3 4">
    <name type="scientific">Achromobacter xylosoxidans (strain A8)</name>
    <dbReference type="NCBI Taxonomy" id="762376"/>
    <lineage>
        <taxon>Bacteria</taxon>
        <taxon>Pseudomonadati</taxon>
        <taxon>Pseudomonadota</taxon>
        <taxon>Betaproteobacteria</taxon>
        <taxon>Burkholderiales</taxon>
        <taxon>Alcaligenaceae</taxon>
        <taxon>Achromobacter</taxon>
    </lineage>
</organism>
<dbReference type="PANTHER" id="PTHR42928:SF5">
    <property type="entry name" value="BLR1237 PROTEIN"/>
    <property type="match status" value="1"/>
</dbReference>
<protein>
    <submittedName>
        <fullName evidence="3">Extra-cytoplasmic solute receptor family protein 15</fullName>
    </submittedName>
</protein>
<evidence type="ECO:0000313" key="3">
    <source>
        <dbReference type="EMBL" id="ADP14046.1"/>
    </source>
</evidence>
<keyword evidence="3" id="KW-0675">Receptor</keyword>
<dbReference type="HOGENOM" id="CLU_045683_0_0_4"/>
<dbReference type="PIRSF" id="PIRSF017082">
    <property type="entry name" value="YflP"/>
    <property type="match status" value="1"/>
</dbReference>
<dbReference type="AlphaFoldDB" id="E3HF90"/>
<dbReference type="CDD" id="cd13578">
    <property type="entry name" value="PBP2_Bug27"/>
    <property type="match status" value="1"/>
</dbReference>
<dbReference type="InterPro" id="IPR005064">
    <property type="entry name" value="BUG"/>
</dbReference>
<evidence type="ECO:0000313" key="4">
    <source>
        <dbReference type="Proteomes" id="UP000006876"/>
    </source>
</evidence>
<dbReference type="Proteomes" id="UP000006876">
    <property type="component" value="Chromosome"/>
</dbReference>
<dbReference type="Gene3D" id="3.40.190.150">
    <property type="entry name" value="Bordetella uptake gene, domain 1"/>
    <property type="match status" value="1"/>
</dbReference>
<dbReference type="Pfam" id="PF03401">
    <property type="entry name" value="TctC"/>
    <property type="match status" value="1"/>
</dbReference>
<dbReference type="Gene3D" id="3.40.190.10">
    <property type="entry name" value="Periplasmic binding protein-like II"/>
    <property type="match status" value="1"/>
</dbReference>
<keyword evidence="2" id="KW-0732">Signal</keyword>
<dbReference type="PANTHER" id="PTHR42928">
    <property type="entry name" value="TRICARBOXYLATE-BINDING PROTEIN"/>
    <property type="match status" value="1"/>
</dbReference>
<accession>E3HF90</accession>
<dbReference type="InterPro" id="IPR042100">
    <property type="entry name" value="Bug_dom1"/>
</dbReference>
<proteinExistence type="inferred from homology"/>
<gene>
    <name evidence="3" type="ordered locus">AXYL_00689</name>
</gene>
<dbReference type="SUPFAM" id="SSF53850">
    <property type="entry name" value="Periplasmic binding protein-like II"/>
    <property type="match status" value="1"/>
</dbReference>
<feature type="chain" id="PRO_5003171055" evidence="2">
    <location>
        <begin position="26"/>
        <end position="333"/>
    </location>
</feature>
<comment type="similarity">
    <text evidence="1">Belongs to the UPF0065 (bug) family.</text>
</comment>
<name>E3HF90_ACHXA</name>
<reference evidence="3 4" key="1">
    <citation type="journal article" date="2011" name="J. Bacteriol.">
        <title>Complete genome sequence of the haloaromatic acid-degrading bacterium Achromobacter xylosoxidans A8.</title>
        <authorList>
            <person name="Strnad H."/>
            <person name="Ridl J."/>
            <person name="Paces J."/>
            <person name="Kolar M."/>
            <person name="Vlcek C."/>
            <person name="Paces V."/>
        </authorList>
    </citation>
    <scope>NUCLEOTIDE SEQUENCE [LARGE SCALE GENOMIC DNA]</scope>
    <source>
        <strain evidence="3 4">A8</strain>
    </source>
</reference>
<dbReference type="eggNOG" id="COG3181">
    <property type="taxonomic scope" value="Bacteria"/>
</dbReference>
<evidence type="ECO:0000256" key="1">
    <source>
        <dbReference type="ARBA" id="ARBA00006987"/>
    </source>
</evidence>
<sequence length="333" mass="34006">MQARIMNRLLSSVLTFLVLPLAACGNSPSGEAPKDAAYPSHPITIVVTFPPGGGTDLLARRIGASLQEQFGMAVVVENRPGASGNIGARAVAEAPADGYTLLMVNSSFAINPGVYGNLGFAPKQDFAAVINVAFVPSVYVVPAASPWHSLDQALAAAAPDRPLPFASCGNGTPQHLAGEMLARATGASLQHVPYKGCGPALTDVTAGQVSMGVVTASSAAPLIAAGKLRALAVTSPARSPLLPAVPTVAEQGVPGYALDQWHGLLAPAATPPAVVAKLNAAVAKIVQRPAVQAALREQGFTPASSTPREFQAMIDADIDRYTALTQAIGLRAD</sequence>
<dbReference type="EMBL" id="CP002287">
    <property type="protein sequence ID" value="ADP14046.1"/>
    <property type="molecule type" value="Genomic_DNA"/>
</dbReference>
<dbReference type="KEGG" id="axy:AXYL_00689"/>
<evidence type="ECO:0000256" key="2">
    <source>
        <dbReference type="SAM" id="SignalP"/>
    </source>
</evidence>
<feature type="signal peptide" evidence="2">
    <location>
        <begin position="1"/>
        <end position="25"/>
    </location>
</feature>